<evidence type="ECO:0000256" key="2">
    <source>
        <dbReference type="PROSITE-ProRule" id="PRU00335"/>
    </source>
</evidence>
<dbReference type="Gene3D" id="1.10.357.10">
    <property type="entry name" value="Tetracycline Repressor, domain 2"/>
    <property type="match status" value="1"/>
</dbReference>
<reference evidence="4 5" key="1">
    <citation type="submission" date="2020-07" db="EMBL/GenBank/DDBJ databases">
        <title>Sequencing the genomes of 1000 actinobacteria strains.</title>
        <authorList>
            <person name="Klenk H.-P."/>
        </authorList>
    </citation>
    <scope>NUCLEOTIDE SEQUENCE [LARGE SCALE GENOMIC DNA]</scope>
    <source>
        <strain evidence="4 5">DSM 23141</strain>
    </source>
</reference>
<keyword evidence="5" id="KW-1185">Reference proteome</keyword>
<keyword evidence="1 2" id="KW-0238">DNA-binding</keyword>
<evidence type="ECO:0000259" key="3">
    <source>
        <dbReference type="PROSITE" id="PS50977"/>
    </source>
</evidence>
<accession>A0A852Y403</accession>
<dbReference type="RefSeq" id="WP_179564445.1">
    <property type="nucleotide sequence ID" value="NZ_JACBZY010000001.1"/>
</dbReference>
<evidence type="ECO:0000313" key="4">
    <source>
        <dbReference type="EMBL" id="NYG97636.1"/>
    </source>
</evidence>
<evidence type="ECO:0000256" key="1">
    <source>
        <dbReference type="ARBA" id="ARBA00023125"/>
    </source>
</evidence>
<dbReference type="Proteomes" id="UP000553888">
    <property type="component" value="Unassembled WGS sequence"/>
</dbReference>
<comment type="caution">
    <text evidence="4">The sequence shown here is derived from an EMBL/GenBank/DDBJ whole genome shotgun (WGS) entry which is preliminary data.</text>
</comment>
<proteinExistence type="predicted"/>
<feature type="DNA-binding region" description="H-T-H motif" evidence="2">
    <location>
        <begin position="47"/>
        <end position="66"/>
    </location>
</feature>
<sequence>MTTPASRASRSGSDAADRAEPRALRTRIAVLDVVREAFGEMALGELTVAEICRRAGIHRVTFYGHWKDVDAAAADALTEVIDGISAIDEQAIADAADTRSLAALYEDAQHELLVEFADHRDAYRQMAESPLFGRKLREKLGHRAELAIAALVRTGVEVPGVASGIAAAQLSGGITAATLLWLRSDAPDAPADLAATAAELNAQLPVWWPRG</sequence>
<protein>
    <submittedName>
        <fullName evidence="4">AcrR family transcriptional regulator</fullName>
    </submittedName>
</protein>
<dbReference type="InterPro" id="IPR009057">
    <property type="entry name" value="Homeodomain-like_sf"/>
</dbReference>
<dbReference type="AlphaFoldDB" id="A0A852Y403"/>
<gene>
    <name evidence="4" type="ORF">BJ979_000262</name>
</gene>
<feature type="domain" description="HTH tetR-type" evidence="3">
    <location>
        <begin position="24"/>
        <end position="84"/>
    </location>
</feature>
<evidence type="ECO:0000313" key="5">
    <source>
        <dbReference type="Proteomes" id="UP000553888"/>
    </source>
</evidence>
<name>A0A852Y403_9MICO</name>
<dbReference type="SUPFAM" id="SSF46689">
    <property type="entry name" value="Homeodomain-like"/>
    <property type="match status" value="1"/>
</dbReference>
<organism evidence="4 5">
    <name type="scientific">Schumannella luteola</name>
    <dbReference type="NCBI Taxonomy" id="472059"/>
    <lineage>
        <taxon>Bacteria</taxon>
        <taxon>Bacillati</taxon>
        <taxon>Actinomycetota</taxon>
        <taxon>Actinomycetes</taxon>
        <taxon>Micrococcales</taxon>
        <taxon>Microbacteriaceae</taxon>
        <taxon>Schumannella</taxon>
    </lineage>
</organism>
<dbReference type="GO" id="GO:0003677">
    <property type="term" value="F:DNA binding"/>
    <property type="evidence" value="ECO:0007669"/>
    <property type="project" value="UniProtKB-UniRule"/>
</dbReference>
<dbReference type="InterPro" id="IPR001647">
    <property type="entry name" value="HTH_TetR"/>
</dbReference>
<dbReference type="PROSITE" id="PS50977">
    <property type="entry name" value="HTH_TETR_2"/>
    <property type="match status" value="1"/>
</dbReference>
<dbReference type="EMBL" id="JACBZY010000001">
    <property type="protein sequence ID" value="NYG97636.1"/>
    <property type="molecule type" value="Genomic_DNA"/>
</dbReference>